<evidence type="ECO:0000313" key="2">
    <source>
        <dbReference type="EMBL" id="TDO32708.1"/>
    </source>
</evidence>
<accession>A0A4V3C680</accession>
<proteinExistence type="predicted"/>
<dbReference type="Proteomes" id="UP000294901">
    <property type="component" value="Unassembled WGS sequence"/>
</dbReference>
<keyword evidence="1" id="KW-0812">Transmembrane</keyword>
<reference evidence="2 3" key="1">
    <citation type="submission" date="2019-03" db="EMBL/GenBank/DDBJ databases">
        <title>Sequencing the genomes of 1000 actinobacteria strains.</title>
        <authorList>
            <person name="Klenk H.-P."/>
        </authorList>
    </citation>
    <scope>NUCLEOTIDE SEQUENCE [LARGE SCALE GENOMIC DNA]</scope>
    <source>
        <strain evidence="2 3">DSM 43805</strain>
    </source>
</reference>
<keyword evidence="1" id="KW-1133">Transmembrane helix</keyword>
<name>A0A4V3C680_9ACTN</name>
<protein>
    <submittedName>
        <fullName evidence="2">Uncharacterized protein</fullName>
    </submittedName>
</protein>
<sequence>MTRRRLWALIAVLGCALLLGGWIVFLARNGLDRSDKWSSVVGAVVTSVLSGLALWVGARPGAGDGPGPVQINEASGNSTMYNVQGGDLNIGGRAGPDET</sequence>
<dbReference type="AlphaFoldDB" id="A0A4V3C680"/>
<evidence type="ECO:0000256" key="1">
    <source>
        <dbReference type="SAM" id="Phobius"/>
    </source>
</evidence>
<comment type="caution">
    <text evidence="2">The sequence shown here is derived from an EMBL/GenBank/DDBJ whole genome shotgun (WGS) entry which is preliminary data.</text>
</comment>
<dbReference type="EMBL" id="SNWR01000002">
    <property type="protein sequence ID" value="TDO32708.1"/>
    <property type="molecule type" value="Genomic_DNA"/>
</dbReference>
<organism evidence="2 3">
    <name type="scientific">Paractinoplanes brasiliensis</name>
    <dbReference type="NCBI Taxonomy" id="52695"/>
    <lineage>
        <taxon>Bacteria</taxon>
        <taxon>Bacillati</taxon>
        <taxon>Actinomycetota</taxon>
        <taxon>Actinomycetes</taxon>
        <taxon>Micromonosporales</taxon>
        <taxon>Micromonosporaceae</taxon>
        <taxon>Paractinoplanes</taxon>
    </lineage>
</organism>
<evidence type="ECO:0000313" key="3">
    <source>
        <dbReference type="Proteomes" id="UP000294901"/>
    </source>
</evidence>
<feature type="transmembrane region" description="Helical" evidence="1">
    <location>
        <begin position="39"/>
        <end position="58"/>
    </location>
</feature>
<keyword evidence="1" id="KW-0472">Membrane</keyword>
<gene>
    <name evidence="2" type="ORF">C8E87_8180</name>
</gene>
<dbReference type="RefSeq" id="WP_166661439.1">
    <property type="nucleotide sequence ID" value="NZ_BOMD01000108.1"/>
</dbReference>
<keyword evidence="3" id="KW-1185">Reference proteome</keyword>
<feature type="transmembrane region" description="Helical" evidence="1">
    <location>
        <begin position="6"/>
        <end position="27"/>
    </location>
</feature>